<evidence type="ECO:0000256" key="5">
    <source>
        <dbReference type="ARBA" id="ARBA00023157"/>
    </source>
</evidence>
<name>A0ABM3FVZ5_NEOLC</name>
<evidence type="ECO:0000256" key="7">
    <source>
        <dbReference type="SAM" id="Phobius"/>
    </source>
</evidence>
<dbReference type="Pfam" id="PF00002">
    <property type="entry name" value="7tm_2"/>
    <property type="match status" value="1"/>
</dbReference>
<proteinExistence type="predicted"/>
<comment type="subcellular location">
    <subcellularLocation>
        <location evidence="1">Membrane</location>
        <topology evidence="1">Multi-pass membrane protein</topology>
    </subcellularLocation>
</comment>
<keyword evidence="10" id="KW-1185">Reference proteome</keyword>
<gene>
    <name evidence="11" type="primary">LOC124292593</name>
</gene>
<feature type="transmembrane region" description="Helical" evidence="7">
    <location>
        <begin position="1026"/>
        <end position="1049"/>
    </location>
</feature>
<dbReference type="Gene3D" id="2.60.220.50">
    <property type="match status" value="1"/>
</dbReference>
<dbReference type="RefSeq" id="XP_046592182.1">
    <property type="nucleotide sequence ID" value="XM_046736226.1"/>
</dbReference>
<keyword evidence="4 7" id="KW-0472">Membrane</keyword>
<feature type="transmembrane region" description="Helical" evidence="7">
    <location>
        <begin position="984"/>
        <end position="1006"/>
    </location>
</feature>
<dbReference type="CDD" id="cd15040">
    <property type="entry name" value="7tmB2_Adhesion"/>
    <property type="match status" value="1"/>
</dbReference>
<evidence type="ECO:0000256" key="4">
    <source>
        <dbReference type="ARBA" id="ARBA00023136"/>
    </source>
</evidence>
<evidence type="ECO:0000256" key="3">
    <source>
        <dbReference type="ARBA" id="ARBA00022989"/>
    </source>
</evidence>
<dbReference type="CDD" id="cd00037">
    <property type="entry name" value="CLECT"/>
    <property type="match status" value="1"/>
</dbReference>
<evidence type="ECO:0000256" key="6">
    <source>
        <dbReference type="SAM" id="MobiDB-lite"/>
    </source>
</evidence>
<evidence type="ECO:0000259" key="9">
    <source>
        <dbReference type="PROSITE" id="PS50261"/>
    </source>
</evidence>
<dbReference type="InterPro" id="IPR000203">
    <property type="entry name" value="GPS"/>
</dbReference>
<evidence type="ECO:0000259" key="8">
    <source>
        <dbReference type="PROSITE" id="PS50221"/>
    </source>
</evidence>
<dbReference type="InterPro" id="IPR053066">
    <property type="entry name" value="ADGR_G7"/>
</dbReference>
<evidence type="ECO:0000313" key="10">
    <source>
        <dbReference type="Proteomes" id="UP000829291"/>
    </source>
</evidence>
<dbReference type="Gene3D" id="1.20.1070.10">
    <property type="entry name" value="Rhodopsin 7-helix transmembrane proteins"/>
    <property type="match status" value="1"/>
</dbReference>
<evidence type="ECO:0000256" key="2">
    <source>
        <dbReference type="ARBA" id="ARBA00022692"/>
    </source>
</evidence>
<feature type="domain" description="G-protein coupled receptors family 2 profile 2" evidence="9">
    <location>
        <begin position="877"/>
        <end position="1127"/>
    </location>
</feature>
<feature type="region of interest" description="Disordered" evidence="6">
    <location>
        <begin position="1144"/>
        <end position="1165"/>
    </location>
</feature>
<evidence type="ECO:0000256" key="1">
    <source>
        <dbReference type="ARBA" id="ARBA00004141"/>
    </source>
</evidence>
<dbReference type="SUPFAM" id="SSF81321">
    <property type="entry name" value="Family A G protein-coupled receptor-like"/>
    <property type="match status" value="1"/>
</dbReference>
<feature type="domain" description="GAIN-B" evidence="8">
    <location>
        <begin position="675"/>
        <end position="863"/>
    </location>
</feature>
<dbReference type="PROSITE" id="PS50221">
    <property type="entry name" value="GAIN_B"/>
    <property type="match status" value="1"/>
</dbReference>
<dbReference type="PROSITE" id="PS50261">
    <property type="entry name" value="G_PROTEIN_RECEP_F2_4"/>
    <property type="match status" value="1"/>
</dbReference>
<dbReference type="PANTHER" id="PTHR47767">
    <property type="entry name" value="ADHESION G PROTEIN-COUPLED RECEPTOR G7"/>
    <property type="match status" value="1"/>
</dbReference>
<dbReference type="PANTHER" id="PTHR47767:SF1">
    <property type="entry name" value="ADHESION G PROTEIN-COUPLED RECEPTOR G7"/>
    <property type="match status" value="1"/>
</dbReference>
<feature type="transmembrane region" description="Helical" evidence="7">
    <location>
        <begin position="1070"/>
        <end position="1092"/>
    </location>
</feature>
<dbReference type="InterPro" id="IPR057244">
    <property type="entry name" value="GAIN_B"/>
</dbReference>
<dbReference type="InterPro" id="IPR017981">
    <property type="entry name" value="GPCR_2-like_7TM"/>
</dbReference>
<dbReference type="Proteomes" id="UP000829291">
    <property type="component" value="Chromosome 4"/>
</dbReference>
<feature type="transmembrane region" description="Helical" evidence="7">
    <location>
        <begin position="879"/>
        <end position="902"/>
    </location>
</feature>
<reference evidence="11" key="1">
    <citation type="submission" date="2025-08" db="UniProtKB">
        <authorList>
            <consortium name="RefSeq"/>
        </authorList>
    </citation>
    <scope>IDENTIFICATION</scope>
    <source>
        <tissue evidence="11">Thorax and Abdomen</tissue>
    </source>
</reference>
<dbReference type="PRINTS" id="PR00249">
    <property type="entry name" value="GPCRSECRETIN"/>
</dbReference>
<evidence type="ECO:0000313" key="11">
    <source>
        <dbReference type="RefSeq" id="XP_046592182.1"/>
    </source>
</evidence>
<keyword evidence="3 7" id="KW-1133">Transmembrane helix</keyword>
<feature type="transmembrane region" description="Helical" evidence="7">
    <location>
        <begin position="914"/>
        <end position="933"/>
    </location>
</feature>
<keyword evidence="2 7" id="KW-0812">Transmembrane</keyword>
<dbReference type="InterPro" id="IPR000832">
    <property type="entry name" value="GPCR_2_secretin-like"/>
</dbReference>
<feature type="transmembrane region" description="Helical" evidence="7">
    <location>
        <begin position="1104"/>
        <end position="1126"/>
    </location>
</feature>
<dbReference type="InterPro" id="IPR046338">
    <property type="entry name" value="GAIN_dom_sf"/>
</dbReference>
<organism evidence="10 11">
    <name type="scientific">Neodiprion lecontei</name>
    <name type="common">Redheaded pine sawfly</name>
    <dbReference type="NCBI Taxonomy" id="441921"/>
    <lineage>
        <taxon>Eukaryota</taxon>
        <taxon>Metazoa</taxon>
        <taxon>Ecdysozoa</taxon>
        <taxon>Arthropoda</taxon>
        <taxon>Hexapoda</taxon>
        <taxon>Insecta</taxon>
        <taxon>Pterygota</taxon>
        <taxon>Neoptera</taxon>
        <taxon>Endopterygota</taxon>
        <taxon>Hymenoptera</taxon>
        <taxon>Tenthredinoidea</taxon>
        <taxon>Diprionidae</taxon>
        <taxon>Diprioninae</taxon>
        <taxon>Neodiprion</taxon>
    </lineage>
</organism>
<protein>
    <submittedName>
        <fullName evidence="11">Uncharacterized protein LOC124292593</fullName>
    </submittedName>
</protein>
<dbReference type="GeneID" id="124292593"/>
<dbReference type="Pfam" id="PF01825">
    <property type="entry name" value="GPS"/>
    <property type="match status" value="1"/>
</dbReference>
<accession>A0ABM3FVZ5</accession>
<keyword evidence="5" id="KW-1015">Disulfide bond</keyword>
<feature type="transmembrane region" description="Helical" evidence="7">
    <location>
        <begin position="939"/>
        <end position="963"/>
    </location>
</feature>
<sequence length="1165" mass="129640">MVSREMWANTCRFSPKIFDDVETDLLIAIFEHLKERGLHTTWLPVKRLNNFGPLLWIVPGPLWSSRFHMSEAFKVTNGDRSKGCLVLDLSNGFNVRSESCTATHPYLCIVEKDYFVQGACPPKYIASPIPGDERCFNLMKSEERIDWRGAMNSCTTAQIDNPFIEQLFSGVARKRDLKETEFCWIGGDGRYTSNTVAMAVNGESRNLNTSVKLRCIFCQIDTPIHPAPSISLKFYQNDKQLRLSVHGEEALWKLSSSDPGIRCFTDANGDLIRNVKLKRISDQRWTSKDIEPGIDFEDRVDLNVDIHKTVYRLKISDRGPGSYICEAHTVGGELLSTKPVIAYDDLKGNTFALGLEVIGACESIEKCDPTFYDMYKKLATDIEETTSEQLVEDIRLMRILKITPDGNVSVLCHVTTKYFDNENFAAEVSANAFMRSKRLFQLLAAMNPRTYKFIFLRNCDGCLRSVTGKGENHLVWPYTHVGVTAVSEEICLDSKGLPVHRVCEGSYMQGGAWSEPSGECASDISPLTRRFYEISRNVQAYDRESGDEVLRLVENVEQFSTADIYFLSKIIEHEAATHVSTEVTLEDISRISIILDKVMRTDKTVLRQSVILNSTNILLDSLGRLLDYASTTISTEYLAEDDGLISIVRSNLIIYISDPNITNVTGLALIKNSTNSTVVSSSFFEFNLVPLGPDHSIENVAELGDVEVATWLPRNLLDLLMKPNYTNFNSSMENSTVKDPLRVVTTLFYDDTVFDSGLRAQNPNEVSSRVISMSVPGYGANLPFPIPLLFKPLKGASQQTKTCAFWDFDYVSISTVASFSAWSEDGCQNSGRTRDLSGELNVCLCSHLTHFAQLVLGHFPGPEEVGDPVSIQHGQALEVITVIGCVLSMVGVCGILITATVFKTWRKKPGSKVLIQLALALGLEKFVIGILPIVDSVNYPIPCIVTGALLHYAVLAEFSWMLVTAWLQFKRYVTVLGATRPPRFLLKAAAFAWGVPMIIVSIVAGIDPYAYMPGTDSKVTYCYVSGIAQYVGLLGPVIIVISLNAFLFVRVIHSILGAQNKRPNFHADKTLVIAQLRLGIMLFFLLGITWVFGLFAKIGGGLLFSYLFCITATLQGFVLFTFFIICDPDTRQLWYSLIKLTGKASGTISPNSSPSSAISEYSQRY</sequence>